<evidence type="ECO:0000256" key="1">
    <source>
        <dbReference type="SAM" id="MobiDB-lite"/>
    </source>
</evidence>
<dbReference type="Proteomes" id="UP000464577">
    <property type="component" value="Chromosome"/>
</dbReference>
<name>A0A6P1W1T1_9BACT</name>
<dbReference type="AlphaFoldDB" id="A0A6P1W1T1"/>
<keyword evidence="2" id="KW-0472">Membrane</keyword>
<feature type="region of interest" description="Disordered" evidence="1">
    <location>
        <begin position="1"/>
        <end position="37"/>
    </location>
</feature>
<feature type="compositionally biased region" description="Polar residues" evidence="1">
    <location>
        <begin position="1"/>
        <end position="31"/>
    </location>
</feature>
<keyword evidence="4" id="KW-1185">Reference proteome</keyword>
<dbReference type="EMBL" id="CP045997">
    <property type="protein sequence ID" value="QHV97949.1"/>
    <property type="molecule type" value="Genomic_DNA"/>
</dbReference>
<protein>
    <submittedName>
        <fullName evidence="3">Uncharacterized protein</fullName>
    </submittedName>
</protein>
<evidence type="ECO:0000313" key="4">
    <source>
        <dbReference type="Proteomes" id="UP000464577"/>
    </source>
</evidence>
<keyword evidence="2" id="KW-0812">Transmembrane</keyword>
<feature type="transmembrane region" description="Helical" evidence="2">
    <location>
        <begin position="144"/>
        <end position="164"/>
    </location>
</feature>
<dbReference type="KEGG" id="senf:GJR95_24365"/>
<keyword evidence="2" id="KW-1133">Transmembrane helix</keyword>
<sequence length="270" mass="30477">MNEASKSPFTVVKSEQSTPVPMNGKPWTQPNVEAAGLTDEEADLQREEQLLQEKREQIRLKREQEATEARNALLLKRDKAKGAAQNFRQEALKATSEADKRSLYEWATEADHEAAMIEAELGIVSKAAQVAPEKQPFLLRNKGIMALLQVLGVILAIIYFHGLFEGFGLDIAADNLKLPIEKQLQPYDATSIQKLFYEKLVVFVDLPIALLILFLVSPFVGFYVLPFVKSKKDFYTEFYEDLTPWQRTCITTAVCLGLLFFLALSHNVKP</sequence>
<evidence type="ECO:0000256" key="2">
    <source>
        <dbReference type="SAM" id="Phobius"/>
    </source>
</evidence>
<evidence type="ECO:0000313" key="3">
    <source>
        <dbReference type="EMBL" id="QHV97949.1"/>
    </source>
</evidence>
<accession>A0A6P1W1T1</accession>
<gene>
    <name evidence="3" type="ORF">GJR95_24365</name>
</gene>
<feature type="transmembrane region" description="Helical" evidence="2">
    <location>
        <begin position="249"/>
        <end position="268"/>
    </location>
</feature>
<proteinExistence type="predicted"/>
<feature type="transmembrane region" description="Helical" evidence="2">
    <location>
        <begin position="206"/>
        <end position="228"/>
    </location>
</feature>
<dbReference type="RefSeq" id="WP_162388365.1">
    <property type="nucleotide sequence ID" value="NZ_CP045997.1"/>
</dbReference>
<reference evidence="3 4" key="1">
    <citation type="submission" date="2019-11" db="EMBL/GenBank/DDBJ databases">
        <title>Spirosoma endbachense sp. nov., isolated from a natural salt meadow.</title>
        <authorList>
            <person name="Rojas J."/>
            <person name="Ambika Manirajan B."/>
            <person name="Ratering S."/>
            <person name="Suarez C."/>
            <person name="Geissler-Plaum R."/>
            <person name="Schnell S."/>
        </authorList>
    </citation>
    <scope>NUCLEOTIDE SEQUENCE [LARGE SCALE GENOMIC DNA]</scope>
    <source>
        <strain evidence="3 4">I-24</strain>
    </source>
</reference>
<organism evidence="3 4">
    <name type="scientific">Spirosoma endbachense</name>
    <dbReference type="NCBI Taxonomy" id="2666025"/>
    <lineage>
        <taxon>Bacteria</taxon>
        <taxon>Pseudomonadati</taxon>
        <taxon>Bacteroidota</taxon>
        <taxon>Cytophagia</taxon>
        <taxon>Cytophagales</taxon>
        <taxon>Cytophagaceae</taxon>
        <taxon>Spirosoma</taxon>
    </lineage>
</organism>